<dbReference type="InterPro" id="IPR001656">
    <property type="entry name" value="PsdUridine_synth_TruD"/>
</dbReference>
<proteinExistence type="inferred from homology"/>
<dbReference type="PANTHER" id="PTHR13326:SF21">
    <property type="entry name" value="PSEUDOURIDYLATE SYNTHASE PUS7L"/>
    <property type="match status" value="1"/>
</dbReference>
<protein>
    <submittedName>
        <fullName evidence="6">Pseudouridine synthase TruD/Pus7 like protein</fullName>
    </submittedName>
</protein>
<dbReference type="OrthoDB" id="447290at2759"/>
<evidence type="ECO:0000256" key="4">
    <source>
        <dbReference type="SAM" id="MobiDB-lite"/>
    </source>
</evidence>
<dbReference type="AlphaFoldDB" id="A0A0F4GY20"/>
<accession>A0A0F4GY20</accession>
<feature type="compositionally biased region" description="Basic and acidic residues" evidence="4">
    <location>
        <begin position="61"/>
        <end position="70"/>
    </location>
</feature>
<keyword evidence="2" id="KW-0819">tRNA processing</keyword>
<comment type="caution">
    <text evidence="6">The sequence shown here is derived from an EMBL/GenBank/DDBJ whole genome shotgun (WGS) entry which is preliminary data.</text>
</comment>
<dbReference type="GO" id="GO:0005634">
    <property type="term" value="C:nucleus"/>
    <property type="evidence" value="ECO:0007669"/>
    <property type="project" value="TreeGrafter"/>
</dbReference>
<dbReference type="GO" id="GO:0001522">
    <property type="term" value="P:pseudouridine synthesis"/>
    <property type="evidence" value="ECO:0007669"/>
    <property type="project" value="InterPro"/>
</dbReference>
<dbReference type="NCBIfam" id="TIGR00094">
    <property type="entry name" value="tRNA_TruD_broad"/>
    <property type="match status" value="1"/>
</dbReference>
<dbReference type="GO" id="GO:0008033">
    <property type="term" value="P:tRNA processing"/>
    <property type="evidence" value="ECO:0007669"/>
    <property type="project" value="UniProtKB-KW"/>
</dbReference>
<dbReference type="Gene3D" id="3.30.2350.20">
    <property type="entry name" value="TruD, catalytic domain"/>
    <property type="match status" value="2"/>
</dbReference>
<evidence type="ECO:0000313" key="6">
    <source>
        <dbReference type="EMBL" id="KJY02307.1"/>
    </source>
</evidence>
<dbReference type="Pfam" id="PF01142">
    <property type="entry name" value="TruD"/>
    <property type="match status" value="2"/>
</dbReference>
<evidence type="ECO:0000256" key="1">
    <source>
        <dbReference type="ARBA" id="ARBA00007953"/>
    </source>
</evidence>
<dbReference type="EMBL" id="LAFY01000063">
    <property type="protein sequence ID" value="KJY02307.1"/>
    <property type="molecule type" value="Genomic_DNA"/>
</dbReference>
<feature type="compositionally biased region" description="Low complexity" evidence="4">
    <location>
        <begin position="135"/>
        <end position="146"/>
    </location>
</feature>
<dbReference type="InterPro" id="IPR020103">
    <property type="entry name" value="PsdUridine_synth_cat_dom_sf"/>
</dbReference>
<feature type="region of interest" description="Disordered" evidence="4">
    <location>
        <begin position="249"/>
        <end position="270"/>
    </location>
</feature>
<evidence type="ECO:0000259" key="5">
    <source>
        <dbReference type="PROSITE" id="PS50984"/>
    </source>
</evidence>
<dbReference type="InterPro" id="IPR042214">
    <property type="entry name" value="TruD_catalytic"/>
</dbReference>
<dbReference type="GO" id="GO:0003723">
    <property type="term" value="F:RNA binding"/>
    <property type="evidence" value="ECO:0007669"/>
    <property type="project" value="InterPro"/>
</dbReference>
<feature type="region of interest" description="Disordered" evidence="4">
    <location>
        <begin position="121"/>
        <end position="147"/>
    </location>
</feature>
<evidence type="ECO:0000256" key="3">
    <source>
        <dbReference type="ARBA" id="ARBA00023235"/>
    </source>
</evidence>
<organism evidence="6 7">
    <name type="scientific">Zymoseptoria brevis</name>
    <dbReference type="NCBI Taxonomy" id="1047168"/>
    <lineage>
        <taxon>Eukaryota</taxon>
        <taxon>Fungi</taxon>
        <taxon>Dikarya</taxon>
        <taxon>Ascomycota</taxon>
        <taxon>Pezizomycotina</taxon>
        <taxon>Dothideomycetes</taxon>
        <taxon>Dothideomycetidae</taxon>
        <taxon>Mycosphaerellales</taxon>
        <taxon>Mycosphaerellaceae</taxon>
        <taxon>Zymoseptoria</taxon>
    </lineage>
</organism>
<dbReference type="CDD" id="cd02576">
    <property type="entry name" value="PseudoU_synth_ScPUS7"/>
    <property type="match status" value="1"/>
</dbReference>
<dbReference type="PANTHER" id="PTHR13326">
    <property type="entry name" value="TRNA PSEUDOURIDINE SYNTHASE D"/>
    <property type="match status" value="1"/>
</dbReference>
<dbReference type="Proteomes" id="UP000033647">
    <property type="component" value="Unassembled WGS sequence"/>
</dbReference>
<dbReference type="InterPro" id="IPR020119">
    <property type="entry name" value="PsdUridine_synth_TruD_CS"/>
</dbReference>
<feature type="domain" description="TRUD" evidence="5">
    <location>
        <begin position="408"/>
        <end position="706"/>
    </location>
</feature>
<dbReference type="PIRSF" id="PIRSF037016">
    <property type="entry name" value="Pseudouridin_synth_euk_prd"/>
    <property type="match status" value="1"/>
</dbReference>
<feature type="region of interest" description="Disordered" evidence="4">
    <location>
        <begin position="58"/>
        <end position="91"/>
    </location>
</feature>
<dbReference type="PROSITE" id="PS01268">
    <property type="entry name" value="UPF0024"/>
    <property type="match status" value="1"/>
</dbReference>
<reference evidence="6 7" key="1">
    <citation type="submission" date="2015-03" db="EMBL/GenBank/DDBJ databases">
        <title>RNA-seq based gene annotation and comparative genomics of four Zymoseptoria species reveal species-specific pathogenicity related genes and transposable element activity.</title>
        <authorList>
            <person name="Grandaubert J."/>
            <person name="Bhattacharyya A."/>
            <person name="Stukenbrock E.H."/>
        </authorList>
    </citation>
    <scope>NUCLEOTIDE SEQUENCE [LARGE SCALE GENOMIC DNA]</scope>
    <source>
        <strain evidence="6 7">Zb18110</strain>
    </source>
</reference>
<sequence length="792" mass="86821">MATTKDASVADDPSRDQGALERAVGISVYVTPDAPGFSCIVKQRYTDFLVNEVLPNGEVLHPSDLEPEDRKRKRANDGGAAQKKQRTEEKAQFAAAVKTEPKLEEDIVVKLEAEATPVAAVKTEGSDVKPEQDPAPDSDAARASDPVKAAKAEAVASISEKDLATLKDVFGESTTSAIVNLYASVVAQPERKPRDLPTIESEPISEKSKRTEAHICVRNIFKSKLSTLTVQDQDRHSGPGTIIAIKAAPPSIASDPNGDARHSGPQRGKQGWADLGGEYLHFTLYKENKDTMEVLYFLASQMKLHVKNFSFAGTKDRRGVTVQRVAVQKVKRDRIESLNRFARGWRLTGPWEYKKTSLELGELSGNQFLLTLRDAHFDGEEADWTIQQRLQHAKSVANTAAERLSTQGFLNYYGLQRFGTHSTGTHAIGEKILSGDLKGAVDSLLSYEDALLEENQAAESGAVANGDGGRGQKKVPYDDIARATGIRDWRKTGNVRDALGRIPGRFSAERGIITHLGKRDHKTGARPAAEDWQGALMQIQRNLRLMYVHAYQSYVWNTVVGKRWEILGNTVVEGDLVVVGEKEQQEGIVRSMPKDEVDEHGEPIIHPSASAGGDTGAGVPTSGAVDDPFVRARPLSRDEVESGRFTIFDLVLPLPGFDVIYPKNEIGQFYVDFMASEQGGGLNPHKMYRAWKDISLSGGYRKMMTRPLGRVEAELRVYSRPDEQLVQTDMEKLEGAKVSHVKAETDDNATGDKLAVLLKLQLGSSQYATMAIRELSKGGASSFTPDFASINK</sequence>
<comment type="similarity">
    <text evidence="1">Belongs to the pseudouridine synthase TruD family.</text>
</comment>
<keyword evidence="3" id="KW-0413">Isomerase</keyword>
<gene>
    <name evidence="6" type="ORF">TI39_contig66g00012</name>
</gene>
<dbReference type="GO" id="GO:0009982">
    <property type="term" value="F:pseudouridine synthase activity"/>
    <property type="evidence" value="ECO:0007669"/>
    <property type="project" value="InterPro"/>
</dbReference>
<dbReference type="SUPFAM" id="SSF55120">
    <property type="entry name" value="Pseudouridine synthase"/>
    <property type="match status" value="1"/>
</dbReference>
<dbReference type="PROSITE" id="PS50984">
    <property type="entry name" value="TRUD"/>
    <property type="match status" value="1"/>
</dbReference>
<evidence type="ECO:0000256" key="2">
    <source>
        <dbReference type="ARBA" id="ARBA00022694"/>
    </source>
</evidence>
<evidence type="ECO:0000313" key="7">
    <source>
        <dbReference type="Proteomes" id="UP000033647"/>
    </source>
</evidence>
<dbReference type="STRING" id="1047168.A0A0F4GY20"/>
<dbReference type="InterPro" id="IPR011760">
    <property type="entry name" value="PsdUridine_synth_TruD_insert"/>
</dbReference>
<name>A0A0F4GY20_9PEZI</name>
<keyword evidence="7" id="KW-1185">Reference proteome</keyword>